<gene>
    <name evidence="2" type="primary">msrR_2</name>
    <name evidence="2" type="ORF">SDC9_144681</name>
</gene>
<proteinExistence type="predicted"/>
<dbReference type="InterPro" id="IPR050922">
    <property type="entry name" value="LytR/CpsA/Psr_CW_biosynth"/>
</dbReference>
<accession>A0A645E8F6</accession>
<dbReference type="PANTHER" id="PTHR33392">
    <property type="entry name" value="POLYISOPRENYL-TEICHOIC ACID--PEPTIDOGLYCAN TEICHOIC ACID TRANSFERASE TAGU"/>
    <property type="match status" value="1"/>
</dbReference>
<dbReference type="PANTHER" id="PTHR33392:SF6">
    <property type="entry name" value="POLYISOPRENYL-TEICHOIC ACID--PEPTIDOGLYCAN TEICHOIC ACID TRANSFERASE TAGU"/>
    <property type="match status" value="1"/>
</dbReference>
<dbReference type="AlphaFoldDB" id="A0A645E8F6"/>
<dbReference type="EMBL" id="VSSQ01043779">
    <property type="protein sequence ID" value="MPM97508.1"/>
    <property type="molecule type" value="Genomic_DNA"/>
</dbReference>
<dbReference type="Pfam" id="PF03816">
    <property type="entry name" value="LytR_cpsA_psr"/>
    <property type="match status" value="1"/>
</dbReference>
<reference evidence="2" key="1">
    <citation type="submission" date="2019-08" db="EMBL/GenBank/DDBJ databases">
        <authorList>
            <person name="Kucharzyk K."/>
            <person name="Murdoch R.W."/>
            <person name="Higgins S."/>
            <person name="Loffler F."/>
        </authorList>
    </citation>
    <scope>NUCLEOTIDE SEQUENCE</scope>
</reference>
<feature type="domain" description="Cell envelope-related transcriptional attenuator" evidence="1">
    <location>
        <begin position="1"/>
        <end position="153"/>
    </location>
</feature>
<dbReference type="NCBIfam" id="TIGR00350">
    <property type="entry name" value="lytR_cpsA_psr"/>
    <property type="match status" value="1"/>
</dbReference>
<evidence type="ECO:0000313" key="2">
    <source>
        <dbReference type="EMBL" id="MPM97508.1"/>
    </source>
</evidence>
<name>A0A645E8F6_9ZZZZ</name>
<dbReference type="InterPro" id="IPR004474">
    <property type="entry name" value="LytR_CpsA_psr"/>
</dbReference>
<organism evidence="2">
    <name type="scientific">bioreactor metagenome</name>
    <dbReference type="NCBI Taxonomy" id="1076179"/>
    <lineage>
        <taxon>unclassified sequences</taxon>
        <taxon>metagenomes</taxon>
        <taxon>ecological metagenomes</taxon>
    </lineage>
</organism>
<comment type="caution">
    <text evidence="2">The sequence shown here is derived from an EMBL/GenBank/DDBJ whole genome shotgun (WGS) entry which is preliminary data.</text>
</comment>
<evidence type="ECO:0000259" key="1">
    <source>
        <dbReference type="Pfam" id="PF03816"/>
    </source>
</evidence>
<dbReference type="Gene3D" id="3.40.630.190">
    <property type="entry name" value="LCP protein"/>
    <property type="match status" value="1"/>
</dbReference>
<protein>
    <submittedName>
        <fullName evidence="2">Regulatory protein MsrR</fullName>
    </submittedName>
</protein>
<sequence>MVLTIDKVNKKAKVTSLLRDMYIDLPGQGKWILNHAFMKGGSELAIKTINSNFGLDIQDYVAVNMDGFINLVDLVGGVEINVESEEIPHINGTANEMASQRSYGTFNPITNTGLQKLNGAQAMAYARIRVVGRDFGRTARQREVLNYVFKELKSHGTLKALSAMTDILPYVETSLSNKDMLSLGTTLMGLNTNSIEEFRLPVNGGYKDEFIEGMFVMTIDEEMNKAKLHEFIYGKEEVRDEVGSN</sequence>